<organism evidence="3 8">
    <name type="scientific">Rotaria socialis</name>
    <dbReference type="NCBI Taxonomy" id="392032"/>
    <lineage>
        <taxon>Eukaryota</taxon>
        <taxon>Metazoa</taxon>
        <taxon>Spiralia</taxon>
        <taxon>Gnathifera</taxon>
        <taxon>Rotifera</taxon>
        <taxon>Eurotatoria</taxon>
        <taxon>Bdelloidea</taxon>
        <taxon>Philodinida</taxon>
        <taxon>Philodinidae</taxon>
        <taxon>Rotaria</taxon>
    </lineage>
</organism>
<dbReference type="Proteomes" id="UP000663838">
    <property type="component" value="Unassembled WGS sequence"/>
</dbReference>
<protein>
    <submittedName>
        <fullName evidence="3">Uncharacterized protein</fullName>
    </submittedName>
</protein>
<dbReference type="Proteomes" id="UP000663862">
    <property type="component" value="Unassembled WGS sequence"/>
</dbReference>
<dbReference type="OrthoDB" id="10021161at2759"/>
<gene>
    <name evidence="1" type="ORF">FME351_LOCUS960</name>
    <name evidence="4" type="ORF">HFQ381_LOCUS20265</name>
    <name evidence="6" type="ORF">QYT958_LOCUS12039</name>
    <name evidence="2" type="ORF">TIS948_LOCUS33223</name>
    <name evidence="7" type="ORF">TOA249_LOCUS21106</name>
    <name evidence="5" type="ORF">TSG867_LOCUS19735</name>
    <name evidence="3" type="ORF">UJA718_LOCUS9893</name>
</gene>
<evidence type="ECO:0000313" key="5">
    <source>
        <dbReference type="EMBL" id="CAF4483685.1"/>
    </source>
</evidence>
<dbReference type="Proteomes" id="UP000663851">
    <property type="component" value="Unassembled WGS sequence"/>
</dbReference>
<name>A0A820F3F0_9BILA</name>
<evidence type="ECO:0000313" key="4">
    <source>
        <dbReference type="EMBL" id="CAF4403512.1"/>
    </source>
</evidence>
<dbReference type="Proteomes" id="UP000663869">
    <property type="component" value="Unassembled WGS sequence"/>
</dbReference>
<dbReference type="AlphaFoldDB" id="A0A820F3F0"/>
<evidence type="ECO:0000313" key="1">
    <source>
        <dbReference type="EMBL" id="CAF3316860.1"/>
    </source>
</evidence>
<dbReference type="EMBL" id="CAJNYU010000025">
    <property type="protein sequence ID" value="CAF3316860.1"/>
    <property type="molecule type" value="Genomic_DNA"/>
</dbReference>
<comment type="caution">
    <text evidence="3">The sequence shown here is derived from an EMBL/GenBank/DDBJ whole genome shotgun (WGS) entry which is preliminary data.</text>
</comment>
<dbReference type="EMBL" id="CAJOBP010001132">
    <property type="protein sequence ID" value="CAF4256675.1"/>
    <property type="molecule type" value="Genomic_DNA"/>
</dbReference>
<dbReference type="EMBL" id="CAJNXB010006174">
    <property type="protein sequence ID" value="CAF3469408.1"/>
    <property type="molecule type" value="Genomic_DNA"/>
</dbReference>
<evidence type="ECO:0000313" key="6">
    <source>
        <dbReference type="EMBL" id="CAF4608457.1"/>
    </source>
</evidence>
<dbReference type="Proteomes" id="UP000663848">
    <property type="component" value="Unassembled WGS sequence"/>
</dbReference>
<evidence type="ECO:0000313" key="8">
    <source>
        <dbReference type="Proteomes" id="UP000663873"/>
    </source>
</evidence>
<proteinExistence type="predicted"/>
<dbReference type="Proteomes" id="UP000663873">
    <property type="component" value="Unassembled WGS sequence"/>
</dbReference>
<dbReference type="EMBL" id="CAJOBQ010001399">
    <property type="protein sequence ID" value="CAF4483685.1"/>
    <property type="molecule type" value="Genomic_DNA"/>
</dbReference>
<keyword evidence="8" id="KW-1185">Reference proteome</keyword>
<dbReference type="Proteomes" id="UP000663825">
    <property type="component" value="Unassembled WGS sequence"/>
</dbReference>
<evidence type="ECO:0000313" key="3">
    <source>
        <dbReference type="EMBL" id="CAF4256675.1"/>
    </source>
</evidence>
<dbReference type="EMBL" id="CAJOBR010001435">
    <property type="protein sequence ID" value="CAF4608457.1"/>
    <property type="molecule type" value="Genomic_DNA"/>
</dbReference>
<sequence length="218" mass="25956">MNFLKVRLNEDEFNIELRHYYLIQLILNEKWNETLNLLEQTPSIHSNLIQFQFKCLSMKIENIFRESNYNKSAEFSNKEESFVCYNKNDRSYSSSSLNSIESFHQNILFSSKGKFYKKKSFNWIQMGKGECEIFQNSPTEIFIRLWIVKNSSIKLVLLVNIIQLDHFSLLSTKMSSLTIQFQAKNQCDYPLSNHFNLYKLKFNSMFDFIQLKTALTLR</sequence>
<reference evidence="3" key="1">
    <citation type="submission" date="2021-02" db="EMBL/GenBank/DDBJ databases">
        <authorList>
            <person name="Nowell W R."/>
        </authorList>
    </citation>
    <scope>NUCLEOTIDE SEQUENCE</scope>
</reference>
<dbReference type="EMBL" id="CAJOBS010001795">
    <property type="protein sequence ID" value="CAF4762505.1"/>
    <property type="molecule type" value="Genomic_DNA"/>
</dbReference>
<dbReference type="EMBL" id="CAJOBO010001714">
    <property type="protein sequence ID" value="CAF4403512.1"/>
    <property type="molecule type" value="Genomic_DNA"/>
</dbReference>
<accession>A0A820F3F0</accession>
<evidence type="ECO:0000313" key="7">
    <source>
        <dbReference type="EMBL" id="CAF4762505.1"/>
    </source>
</evidence>
<evidence type="ECO:0000313" key="2">
    <source>
        <dbReference type="EMBL" id="CAF3469408.1"/>
    </source>
</evidence>